<evidence type="ECO:0000256" key="7">
    <source>
        <dbReference type="ARBA" id="ARBA00022989"/>
    </source>
</evidence>
<comment type="subcellular location">
    <subcellularLocation>
        <location evidence="1">Membrane</location>
        <topology evidence="1">Multi-pass membrane protein</topology>
    </subcellularLocation>
</comment>
<feature type="transmembrane region" description="Helical" evidence="9">
    <location>
        <begin position="652"/>
        <end position="668"/>
    </location>
</feature>
<evidence type="ECO:0000256" key="5">
    <source>
        <dbReference type="ARBA" id="ARBA00022856"/>
    </source>
</evidence>
<name>A0A8H5BDZ6_9AGAR</name>
<feature type="transmembrane region" description="Helical" evidence="9">
    <location>
        <begin position="451"/>
        <end position="473"/>
    </location>
</feature>
<evidence type="ECO:0000256" key="4">
    <source>
        <dbReference type="ARBA" id="ARBA00022692"/>
    </source>
</evidence>
<comment type="caution">
    <text evidence="10">The sequence shown here is derived from an EMBL/GenBank/DDBJ whole genome shotgun (WGS) entry which is preliminary data.</text>
</comment>
<keyword evidence="7 9" id="KW-1133">Transmembrane helix</keyword>
<dbReference type="OrthoDB" id="9986677at2759"/>
<feature type="transmembrane region" description="Helical" evidence="9">
    <location>
        <begin position="295"/>
        <end position="318"/>
    </location>
</feature>
<accession>A0A8H5BDZ6</accession>
<evidence type="ECO:0000256" key="6">
    <source>
        <dbReference type="ARBA" id="ARBA00022927"/>
    </source>
</evidence>
<dbReference type="GO" id="GO:0035673">
    <property type="term" value="F:oligopeptide transmembrane transporter activity"/>
    <property type="evidence" value="ECO:0007669"/>
    <property type="project" value="InterPro"/>
</dbReference>
<organism evidence="10 11">
    <name type="scientific">Psilocybe cf. subviscida</name>
    <dbReference type="NCBI Taxonomy" id="2480587"/>
    <lineage>
        <taxon>Eukaryota</taxon>
        <taxon>Fungi</taxon>
        <taxon>Dikarya</taxon>
        <taxon>Basidiomycota</taxon>
        <taxon>Agaricomycotina</taxon>
        <taxon>Agaricomycetes</taxon>
        <taxon>Agaricomycetidae</taxon>
        <taxon>Agaricales</taxon>
        <taxon>Agaricineae</taxon>
        <taxon>Strophariaceae</taxon>
        <taxon>Psilocybe</taxon>
    </lineage>
</organism>
<dbReference type="PANTHER" id="PTHR22601">
    <property type="entry name" value="ISP4 LIKE PROTEIN"/>
    <property type="match status" value="1"/>
</dbReference>
<feature type="transmembrane region" description="Helical" evidence="9">
    <location>
        <begin position="605"/>
        <end position="622"/>
    </location>
</feature>
<evidence type="ECO:0000256" key="8">
    <source>
        <dbReference type="ARBA" id="ARBA00023136"/>
    </source>
</evidence>
<dbReference type="AlphaFoldDB" id="A0A8H5BDZ6"/>
<dbReference type="Pfam" id="PF03169">
    <property type="entry name" value="OPT"/>
    <property type="match status" value="1"/>
</dbReference>
<feature type="transmembrane region" description="Helical" evidence="9">
    <location>
        <begin position="425"/>
        <end position="445"/>
    </location>
</feature>
<dbReference type="GO" id="GO:0015031">
    <property type="term" value="P:protein transport"/>
    <property type="evidence" value="ECO:0007669"/>
    <property type="project" value="UniProtKB-KW"/>
</dbReference>
<keyword evidence="5" id="KW-0571">Peptide transport</keyword>
<feature type="transmembrane region" description="Helical" evidence="9">
    <location>
        <begin position="244"/>
        <end position="274"/>
    </location>
</feature>
<keyword evidence="8 9" id="KW-0472">Membrane</keyword>
<feature type="transmembrane region" description="Helical" evidence="9">
    <location>
        <begin position="138"/>
        <end position="158"/>
    </location>
</feature>
<evidence type="ECO:0000256" key="1">
    <source>
        <dbReference type="ARBA" id="ARBA00004141"/>
    </source>
</evidence>
<dbReference type="Proteomes" id="UP000567179">
    <property type="component" value="Unassembled WGS sequence"/>
</dbReference>
<dbReference type="NCBIfam" id="TIGR00727">
    <property type="entry name" value="ISP4_OPT"/>
    <property type="match status" value="1"/>
</dbReference>
<keyword evidence="3" id="KW-0813">Transport</keyword>
<evidence type="ECO:0008006" key="12">
    <source>
        <dbReference type="Google" id="ProtNLM"/>
    </source>
</evidence>
<reference evidence="10 11" key="1">
    <citation type="journal article" date="2020" name="ISME J.">
        <title>Uncovering the hidden diversity of litter-decomposition mechanisms in mushroom-forming fungi.</title>
        <authorList>
            <person name="Floudas D."/>
            <person name="Bentzer J."/>
            <person name="Ahren D."/>
            <person name="Johansson T."/>
            <person name="Persson P."/>
            <person name="Tunlid A."/>
        </authorList>
    </citation>
    <scope>NUCLEOTIDE SEQUENCE [LARGE SCALE GENOMIC DNA]</scope>
    <source>
        <strain evidence="10 11">CBS 101986</strain>
    </source>
</reference>
<feature type="transmembrane region" description="Helical" evidence="9">
    <location>
        <begin position="60"/>
        <end position="82"/>
    </location>
</feature>
<comment type="similarity">
    <text evidence="2">Belongs to the oligopeptide OPT transporter family.</text>
</comment>
<evidence type="ECO:0000256" key="3">
    <source>
        <dbReference type="ARBA" id="ARBA00022448"/>
    </source>
</evidence>
<gene>
    <name evidence="10" type="ORF">D9619_001594</name>
</gene>
<dbReference type="GO" id="GO:0016020">
    <property type="term" value="C:membrane"/>
    <property type="evidence" value="ECO:0007669"/>
    <property type="project" value="UniProtKB-SubCell"/>
</dbReference>
<keyword evidence="6" id="KW-0653">Protein transport</keyword>
<keyword evidence="11" id="KW-1185">Reference proteome</keyword>
<feature type="transmembrane region" description="Helical" evidence="9">
    <location>
        <begin position="372"/>
        <end position="393"/>
    </location>
</feature>
<dbReference type="NCBIfam" id="TIGR00728">
    <property type="entry name" value="OPT_sfam"/>
    <property type="match status" value="1"/>
</dbReference>
<protein>
    <recommendedName>
        <fullName evidence="12">OPT oligopeptide transporter</fullName>
    </recommendedName>
</protein>
<keyword evidence="4 9" id="KW-0812">Transmembrane</keyword>
<dbReference type="EMBL" id="JAACJJ010000028">
    <property type="protein sequence ID" value="KAF5321411.1"/>
    <property type="molecule type" value="Genomic_DNA"/>
</dbReference>
<proteinExistence type="inferred from homology"/>
<sequence length="758" mass="85146">MSMMEFDFDAIDEEDSPFPEVRASVSNIDDPDMPAMTIRMCGLCSAVNVFFNFRAPAPSIVPLALLLISYPFGKFLAFTLPINTYRIPMPHLPTSILPTLQPSFAPLRLIVNILRPLTYPRVAEFSLNPGPWNIKEHVLVFIMANVAIGNPYALNAIVVTQHYYKISMGFWFSTTFVLATQLTGFGLAGLCRRFLVWPASMVWPQNLVACTLLNTLHAEDDDDGIGMYGGTYEPGSKGMSRYRFFVITTIGSLLFFFLPGYLFEALSVFSFICWAAPENIPVNQLFGVQSGLVPWWAEVQVFVGFILFYWIMVPVLYYTNSWDLAYFPISDTQPYDRFGNIYDVTRILTRNDTFNEAAYNAYSPLYLPATYATTYLLAFALSTCVLVHTLLYHGRTLMNGFRKIRVEADDIHAKLMRNYPEVPDWWYLIAFCVYFALAIVAVEVWETNVPVWALLLSVMLPVLYIMPSGFIYAMTGQGISLNILAQIIPGTLLPGKPLANMLFKAYSVQTLAAGTSFVQDLKLGHYVKVPPRATFMVQMVATLLAAFVQVGVKEWIFAHVPGICEPDQPSQLTCPHNQVFFTASAVWGLIGPTRQFGTGSIYHPHLYAIIVGVFLPVPFFLWQRRFPKSWIRYISTPVIINGVGYIPPATGINYSSWFAVGFVFQYLIRKRNFAWWSKFNYVLSSALDSGTVIGVMLIFFCLQFPANGSIEVNWWGNSVYQNTADYKRTPLLTAPEGGIVWGTFTSAASIMAPTATAT</sequence>
<dbReference type="InterPro" id="IPR004648">
    <property type="entry name" value="Oligpept_transpt"/>
</dbReference>
<evidence type="ECO:0000256" key="2">
    <source>
        <dbReference type="ARBA" id="ARBA00008807"/>
    </source>
</evidence>
<dbReference type="InterPro" id="IPR004813">
    <property type="entry name" value="OPT"/>
</dbReference>
<feature type="transmembrane region" description="Helical" evidence="9">
    <location>
        <begin position="170"/>
        <end position="195"/>
    </location>
</feature>
<feature type="transmembrane region" description="Helical" evidence="9">
    <location>
        <begin position="680"/>
        <end position="700"/>
    </location>
</feature>
<evidence type="ECO:0000313" key="10">
    <source>
        <dbReference type="EMBL" id="KAF5321411.1"/>
    </source>
</evidence>
<evidence type="ECO:0000256" key="9">
    <source>
        <dbReference type="SAM" id="Phobius"/>
    </source>
</evidence>
<evidence type="ECO:0000313" key="11">
    <source>
        <dbReference type="Proteomes" id="UP000567179"/>
    </source>
</evidence>